<dbReference type="InterPro" id="IPR001451">
    <property type="entry name" value="Hexapep"/>
</dbReference>
<dbReference type="PANTHER" id="PTHR23416:SF23">
    <property type="entry name" value="ACETYLTRANSFERASE C18B11.09C-RELATED"/>
    <property type="match status" value="1"/>
</dbReference>
<dbReference type="InterPro" id="IPR051159">
    <property type="entry name" value="Hexapeptide_acetyltransf"/>
</dbReference>
<gene>
    <name evidence="5" type="ORF">FD24_GL001204</name>
</gene>
<evidence type="ECO:0000256" key="1">
    <source>
        <dbReference type="ARBA" id="ARBA00007274"/>
    </source>
</evidence>
<organism evidence="5 6">
    <name type="scientific">Lactiplantibacillus pentosus DSM 20314</name>
    <dbReference type="NCBI Taxonomy" id="1423791"/>
    <lineage>
        <taxon>Bacteria</taxon>
        <taxon>Bacillati</taxon>
        <taxon>Bacillota</taxon>
        <taxon>Bacilli</taxon>
        <taxon>Lactobacillales</taxon>
        <taxon>Lactobacillaceae</taxon>
        <taxon>Lactiplantibacillus</taxon>
    </lineage>
</organism>
<dbReference type="GO" id="GO:0016407">
    <property type="term" value="F:acetyltransferase activity"/>
    <property type="evidence" value="ECO:0007669"/>
    <property type="project" value="InterPro"/>
</dbReference>
<name>A0A837R931_LACPE</name>
<accession>A0A837R931</accession>
<dbReference type="Proteomes" id="UP000051020">
    <property type="component" value="Unassembled WGS sequence"/>
</dbReference>
<reference evidence="5 6" key="1">
    <citation type="journal article" date="2015" name="Genome Announc.">
        <title>Expanding the biotechnology potential of lactobacilli through comparative genomics of 213 strains and associated genera.</title>
        <authorList>
            <person name="Sun Z."/>
            <person name="Harris H.M."/>
            <person name="McCann A."/>
            <person name="Guo C."/>
            <person name="Argimon S."/>
            <person name="Zhang W."/>
            <person name="Yang X."/>
            <person name="Jeffery I.B."/>
            <person name="Cooney J.C."/>
            <person name="Kagawa T.F."/>
            <person name="Liu W."/>
            <person name="Song Y."/>
            <person name="Salvetti E."/>
            <person name="Wrobel A."/>
            <person name="Rasinkangas P."/>
            <person name="Parkhill J."/>
            <person name="Rea M.C."/>
            <person name="O'Sullivan O."/>
            <person name="Ritari J."/>
            <person name="Douillard F.P."/>
            <person name="Paul Ross R."/>
            <person name="Yang R."/>
            <person name="Briner A.E."/>
            <person name="Felis G.E."/>
            <person name="de Vos W.M."/>
            <person name="Barrangou R."/>
            <person name="Klaenhammer T.R."/>
            <person name="Caufield P.W."/>
            <person name="Cui Y."/>
            <person name="Zhang H."/>
            <person name="O'Toole P.W."/>
        </authorList>
    </citation>
    <scope>NUCLEOTIDE SEQUENCE [LARGE SCALE GENOMIC DNA]</scope>
    <source>
        <strain evidence="5 6">DSM 20314</strain>
    </source>
</reference>
<comment type="similarity">
    <text evidence="1">Belongs to the transferase hexapeptide repeat family.</text>
</comment>
<evidence type="ECO:0000313" key="5">
    <source>
        <dbReference type="EMBL" id="KRK23269.1"/>
    </source>
</evidence>
<dbReference type="PANTHER" id="PTHR23416">
    <property type="entry name" value="SIALIC ACID SYNTHASE-RELATED"/>
    <property type="match status" value="1"/>
</dbReference>
<keyword evidence="3" id="KW-0012">Acyltransferase</keyword>
<dbReference type="InterPro" id="IPR024688">
    <property type="entry name" value="Mac_dom"/>
</dbReference>
<dbReference type="EMBL" id="AZCU01000017">
    <property type="protein sequence ID" value="KRK23269.1"/>
    <property type="molecule type" value="Genomic_DNA"/>
</dbReference>
<dbReference type="CDD" id="cd03357">
    <property type="entry name" value="LbH_MAT_GAT"/>
    <property type="match status" value="1"/>
</dbReference>
<evidence type="ECO:0000256" key="3">
    <source>
        <dbReference type="ARBA" id="ARBA00023315"/>
    </source>
</evidence>
<dbReference type="GO" id="GO:0008374">
    <property type="term" value="F:O-acyltransferase activity"/>
    <property type="evidence" value="ECO:0007669"/>
    <property type="project" value="TreeGrafter"/>
</dbReference>
<dbReference type="Gene3D" id="2.160.10.10">
    <property type="entry name" value="Hexapeptide repeat proteins"/>
    <property type="match status" value="1"/>
</dbReference>
<dbReference type="Pfam" id="PF12464">
    <property type="entry name" value="Mac"/>
    <property type="match status" value="1"/>
</dbReference>
<dbReference type="Pfam" id="PF00132">
    <property type="entry name" value="Hexapep"/>
    <property type="match status" value="1"/>
</dbReference>
<dbReference type="SMART" id="SM01266">
    <property type="entry name" value="Mac"/>
    <property type="match status" value="1"/>
</dbReference>
<feature type="domain" description="Maltose/galactoside acetyltransferase" evidence="4">
    <location>
        <begin position="31"/>
        <end position="85"/>
    </location>
</feature>
<sequence>MSTSQNGCGCYWQSQPFFIKSGVIDMIKSEKAKMLAGELFNVYDPELVSERAAARQQVEAFNQLGETDPQQSRTLIKQLFGATGEKVEVHATFRCDYGYNLYVGEDFFANYDCAILDVAPIHIGKHCLLGPKVQIYSVNHPDDPKLRRNGAMGIGKPVTLGDDLWVGGGAIICPGVTLGNNVIVAAGSVVTKSFGDNVVIGGNPARVIRELPAE</sequence>
<protein>
    <submittedName>
        <fullName evidence="5">Maltose o-acetyltransferase</fullName>
    </submittedName>
</protein>
<dbReference type="AlphaFoldDB" id="A0A837R931"/>
<evidence type="ECO:0000313" key="6">
    <source>
        <dbReference type="Proteomes" id="UP000051020"/>
    </source>
</evidence>
<dbReference type="SUPFAM" id="SSF51161">
    <property type="entry name" value="Trimeric LpxA-like enzymes"/>
    <property type="match status" value="1"/>
</dbReference>
<proteinExistence type="inferred from homology"/>
<dbReference type="FunFam" id="2.160.10.10:FF:000025">
    <property type="entry name" value="Hexapeptide-repeat containing-acetyltransferase"/>
    <property type="match status" value="1"/>
</dbReference>
<evidence type="ECO:0000259" key="4">
    <source>
        <dbReference type="SMART" id="SM01266"/>
    </source>
</evidence>
<evidence type="ECO:0000256" key="2">
    <source>
        <dbReference type="ARBA" id="ARBA00022679"/>
    </source>
</evidence>
<dbReference type="GO" id="GO:0005829">
    <property type="term" value="C:cytosol"/>
    <property type="evidence" value="ECO:0007669"/>
    <property type="project" value="TreeGrafter"/>
</dbReference>
<dbReference type="InterPro" id="IPR011004">
    <property type="entry name" value="Trimer_LpxA-like_sf"/>
</dbReference>
<comment type="caution">
    <text evidence="5">The sequence shown here is derived from an EMBL/GenBank/DDBJ whole genome shotgun (WGS) entry which is preliminary data.</text>
</comment>
<keyword evidence="2 5" id="KW-0808">Transferase</keyword>